<dbReference type="RefSeq" id="WP_254007099.1">
    <property type="nucleotide sequence ID" value="NZ_OW659477.1"/>
</dbReference>
<keyword evidence="11" id="KW-1185">Reference proteome</keyword>
<gene>
    <name evidence="7 9" type="primary">proA</name>
    <name evidence="9" type="ORF">ERYAMS2_00348</name>
    <name evidence="10" type="ORF">ERYAMS_00058</name>
</gene>
<dbReference type="InterPro" id="IPR016161">
    <property type="entry name" value="Ald_DH/histidinol_DH"/>
</dbReference>
<dbReference type="InterPro" id="IPR016162">
    <property type="entry name" value="Ald_DH_N"/>
</dbReference>
<comment type="similarity">
    <text evidence="7">Belongs to the gamma-glutamyl phosphate reductase family.</text>
</comment>
<dbReference type="Gene3D" id="3.40.605.10">
    <property type="entry name" value="Aldehyde Dehydrogenase, Chain A, domain 1"/>
    <property type="match status" value="1"/>
</dbReference>
<dbReference type="InterPro" id="IPR016163">
    <property type="entry name" value="Ald_DH_C"/>
</dbReference>
<dbReference type="GO" id="GO:0004350">
    <property type="term" value="F:glutamate-5-semialdehyde dehydrogenase activity"/>
    <property type="evidence" value="ECO:0007669"/>
    <property type="project" value="UniProtKB-UniRule"/>
</dbReference>
<feature type="domain" description="Aldehyde dehydrogenase" evidence="8">
    <location>
        <begin position="8"/>
        <end position="279"/>
    </location>
</feature>
<dbReference type="GO" id="GO:0050661">
    <property type="term" value="F:NADP binding"/>
    <property type="evidence" value="ECO:0007669"/>
    <property type="project" value="InterPro"/>
</dbReference>
<dbReference type="NCBIfam" id="NF001221">
    <property type="entry name" value="PRK00197.1"/>
    <property type="match status" value="1"/>
</dbReference>
<evidence type="ECO:0000256" key="3">
    <source>
        <dbReference type="ARBA" id="ARBA00022650"/>
    </source>
</evidence>
<dbReference type="CDD" id="cd07079">
    <property type="entry name" value="ALDH_F18-19_ProA-GPR"/>
    <property type="match status" value="1"/>
</dbReference>
<dbReference type="InterPro" id="IPR020593">
    <property type="entry name" value="G-glutamylP_reductase_CS"/>
</dbReference>
<keyword evidence="7" id="KW-0963">Cytoplasm</keyword>
<keyword evidence="3 7" id="KW-0641">Proline biosynthesis</keyword>
<dbReference type="FunFam" id="3.40.309.10:FF:000006">
    <property type="entry name" value="Gamma-glutamyl phosphate reductase"/>
    <property type="match status" value="1"/>
</dbReference>
<evidence type="ECO:0000313" key="11">
    <source>
        <dbReference type="Proteomes" id="UP001154095"/>
    </source>
</evidence>
<evidence type="ECO:0000256" key="7">
    <source>
        <dbReference type="HAMAP-Rule" id="MF_00412"/>
    </source>
</evidence>
<evidence type="ECO:0000313" key="12">
    <source>
        <dbReference type="Proteomes" id="UP001154111"/>
    </source>
</evidence>
<comment type="subcellular location">
    <subcellularLocation>
        <location evidence="7">Cytoplasm</location>
    </subcellularLocation>
</comment>
<name>A0AAU9VEX8_9FIRM</name>
<comment type="pathway">
    <text evidence="1 7">Amino-acid biosynthesis; L-proline biosynthesis; L-glutamate 5-semialdehyde from L-glutamate: step 2/2.</text>
</comment>
<proteinExistence type="inferred from homology"/>
<dbReference type="Proteomes" id="UP001154111">
    <property type="component" value="Chromosome"/>
</dbReference>
<evidence type="ECO:0000313" key="9">
    <source>
        <dbReference type="EMBL" id="CAH2760763.1"/>
    </source>
</evidence>
<dbReference type="GO" id="GO:0055129">
    <property type="term" value="P:L-proline biosynthetic process"/>
    <property type="evidence" value="ECO:0007669"/>
    <property type="project" value="UniProtKB-UniRule"/>
</dbReference>
<dbReference type="Proteomes" id="UP001154095">
    <property type="component" value="Chromosome"/>
</dbReference>
<evidence type="ECO:0000259" key="8">
    <source>
        <dbReference type="Pfam" id="PF00171"/>
    </source>
</evidence>
<dbReference type="SUPFAM" id="SSF53720">
    <property type="entry name" value="ALDH-like"/>
    <property type="match status" value="1"/>
</dbReference>
<keyword evidence="4 7" id="KW-0521">NADP</keyword>
<organism evidence="9 12">
    <name type="scientific">Erysipelothrix amsterdamensis</name>
    <dbReference type="NCBI Taxonomy" id="2929157"/>
    <lineage>
        <taxon>Bacteria</taxon>
        <taxon>Bacillati</taxon>
        <taxon>Bacillota</taxon>
        <taxon>Erysipelotrichia</taxon>
        <taxon>Erysipelotrichales</taxon>
        <taxon>Erysipelotrichaceae</taxon>
        <taxon>Erysipelothrix</taxon>
    </lineage>
</organism>
<reference evidence="9" key="1">
    <citation type="submission" date="2022-04" db="EMBL/GenBank/DDBJ databases">
        <authorList>
            <person name="Forde T."/>
        </authorList>
    </citation>
    <scope>NUCLEOTIDE SEQUENCE</scope>
    <source>
        <strain evidence="9">A18Y016a</strain>
        <strain evidence="10">A18Y020d</strain>
    </source>
</reference>
<dbReference type="Gene3D" id="3.40.309.10">
    <property type="entry name" value="Aldehyde Dehydrogenase, Chain A, domain 2"/>
    <property type="match status" value="1"/>
</dbReference>
<protein>
    <recommendedName>
        <fullName evidence="7">Gamma-glutamyl phosphate reductase</fullName>
        <shortName evidence="7">GPR</shortName>
        <ecNumber evidence="7">1.2.1.41</ecNumber>
    </recommendedName>
    <alternativeName>
        <fullName evidence="7">Glutamate-5-semialdehyde dehydrogenase</fullName>
    </alternativeName>
    <alternativeName>
        <fullName evidence="7">Glutamyl-gamma-semialdehyde dehydrogenase</fullName>
        <shortName evidence="7">GSA dehydrogenase</shortName>
    </alternativeName>
</protein>
<evidence type="ECO:0000256" key="2">
    <source>
        <dbReference type="ARBA" id="ARBA00022605"/>
    </source>
</evidence>
<keyword evidence="2 7" id="KW-0028">Amino-acid biosynthesis</keyword>
<dbReference type="EMBL" id="OW659496">
    <property type="protein sequence ID" value="CAH2760777.1"/>
    <property type="molecule type" value="Genomic_DNA"/>
</dbReference>
<keyword evidence="5 7" id="KW-0560">Oxidoreductase</keyword>
<dbReference type="PANTHER" id="PTHR11063">
    <property type="entry name" value="GLUTAMATE SEMIALDEHYDE DEHYDROGENASE"/>
    <property type="match status" value="1"/>
</dbReference>
<dbReference type="InterPro" id="IPR015590">
    <property type="entry name" value="Aldehyde_DH_dom"/>
</dbReference>
<evidence type="ECO:0000313" key="10">
    <source>
        <dbReference type="EMBL" id="CAH2760777.1"/>
    </source>
</evidence>
<dbReference type="InterPro" id="IPR000965">
    <property type="entry name" value="GPR_dom"/>
</dbReference>
<evidence type="ECO:0000256" key="6">
    <source>
        <dbReference type="ARBA" id="ARBA00049024"/>
    </source>
</evidence>
<comment type="catalytic activity">
    <reaction evidence="6 7">
        <text>L-glutamate 5-semialdehyde + phosphate + NADP(+) = L-glutamyl 5-phosphate + NADPH + H(+)</text>
        <dbReference type="Rhea" id="RHEA:19541"/>
        <dbReference type="ChEBI" id="CHEBI:15378"/>
        <dbReference type="ChEBI" id="CHEBI:43474"/>
        <dbReference type="ChEBI" id="CHEBI:57783"/>
        <dbReference type="ChEBI" id="CHEBI:58066"/>
        <dbReference type="ChEBI" id="CHEBI:58274"/>
        <dbReference type="ChEBI" id="CHEBI:58349"/>
        <dbReference type="EC" id="1.2.1.41"/>
    </reaction>
</comment>
<accession>A0AAU9VEX8</accession>
<dbReference type="EC" id="1.2.1.41" evidence="7"/>
<dbReference type="PROSITE" id="PS01223">
    <property type="entry name" value="PROA"/>
    <property type="match status" value="1"/>
</dbReference>
<dbReference type="HAMAP" id="MF_00412">
    <property type="entry name" value="ProA"/>
    <property type="match status" value="1"/>
</dbReference>
<dbReference type="NCBIfam" id="TIGR00407">
    <property type="entry name" value="proA"/>
    <property type="match status" value="1"/>
</dbReference>
<dbReference type="AlphaFoldDB" id="A0AAU9VEX8"/>
<dbReference type="Pfam" id="PF00171">
    <property type="entry name" value="Aldedh"/>
    <property type="match status" value="2"/>
</dbReference>
<dbReference type="EMBL" id="OW659477">
    <property type="protein sequence ID" value="CAH2760763.1"/>
    <property type="molecule type" value="Genomic_DNA"/>
</dbReference>
<dbReference type="GO" id="GO:0005737">
    <property type="term" value="C:cytoplasm"/>
    <property type="evidence" value="ECO:0007669"/>
    <property type="project" value="UniProtKB-SubCell"/>
</dbReference>
<evidence type="ECO:0000256" key="5">
    <source>
        <dbReference type="ARBA" id="ARBA00023002"/>
    </source>
</evidence>
<dbReference type="PANTHER" id="PTHR11063:SF8">
    <property type="entry name" value="DELTA-1-PYRROLINE-5-CARBOXYLATE SYNTHASE"/>
    <property type="match status" value="1"/>
</dbReference>
<evidence type="ECO:0000256" key="4">
    <source>
        <dbReference type="ARBA" id="ARBA00022857"/>
    </source>
</evidence>
<dbReference type="InterPro" id="IPR012134">
    <property type="entry name" value="Glu-5-SA_DH"/>
</dbReference>
<feature type="domain" description="Aldehyde dehydrogenase" evidence="8">
    <location>
        <begin position="311"/>
        <end position="372"/>
    </location>
</feature>
<comment type="function">
    <text evidence="7">Catalyzes the NADPH-dependent reduction of L-glutamate 5-phosphate into L-glutamate 5-semialdehyde and phosphate. The product spontaneously undergoes cyclization to form 1-pyrroline-5-carboxylate.</text>
</comment>
<sequence length="410" mass="45071">MKDIGINAKEASRSLALLTQEQKNDALGRIGEDLLRNASQIIEANQLDLEAADQNGITGALRDRLVLNQARIEAMVQGLNELTLLKDPVGEVLEVLEPDNGLYIEKVSVPLGVIGIIYESRPNVTVDAFGLCFKSGNAVVLKGGKEAIHTNIELERIVRDSLTDLKINPNCVQVIKDTRREVTTQLMKLNEYIDVLIPRGSAGLIRAVVENSTIPVIETGAGNCHIYVDNDADVSMALDIIENAKCQRLGVCNTMESLVVHKDIAPTFLPLLVDKLPHVVYHGDLVACEIVDTMVLANDDDFRKEYLDLEMSVKVVDSLEEAIAHINFYNTKHSEAIITNNEKTAQRFTQEVDASTVYVNASTRFTDGSQFGFGAEIGISTQKLHARGPMGLKQLTSYKYIVKGKGQTRV</sequence>
<evidence type="ECO:0000256" key="1">
    <source>
        <dbReference type="ARBA" id="ARBA00004985"/>
    </source>
</evidence>
<dbReference type="PIRSF" id="PIRSF000151">
    <property type="entry name" value="GPR"/>
    <property type="match status" value="1"/>
</dbReference>